<dbReference type="InterPro" id="IPR025966">
    <property type="entry name" value="OppC_N"/>
</dbReference>
<evidence type="ECO:0000313" key="3">
    <source>
        <dbReference type="EMBL" id="SVB78272.1"/>
    </source>
</evidence>
<evidence type="ECO:0000256" key="1">
    <source>
        <dbReference type="SAM" id="Phobius"/>
    </source>
</evidence>
<feature type="transmembrane region" description="Helical" evidence="1">
    <location>
        <begin position="30"/>
        <end position="47"/>
    </location>
</feature>
<reference evidence="3" key="1">
    <citation type="submission" date="2018-05" db="EMBL/GenBank/DDBJ databases">
        <authorList>
            <person name="Lanie J.A."/>
            <person name="Ng W.-L."/>
            <person name="Kazmierczak K.M."/>
            <person name="Andrzejewski T.M."/>
            <person name="Davidsen T.M."/>
            <person name="Wayne K.J."/>
            <person name="Tettelin H."/>
            <person name="Glass J.I."/>
            <person name="Rusch D."/>
            <person name="Podicherti R."/>
            <person name="Tsui H.-C.T."/>
            <person name="Winkler M.E."/>
        </authorList>
    </citation>
    <scope>NUCLEOTIDE SEQUENCE</scope>
</reference>
<dbReference type="AlphaFoldDB" id="A0A382GTS0"/>
<evidence type="ECO:0000259" key="2">
    <source>
        <dbReference type="Pfam" id="PF12911"/>
    </source>
</evidence>
<gene>
    <name evidence="3" type="ORF">METZ01_LOCUS231126</name>
</gene>
<keyword evidence="1" id="KW-0472">Membrane</keyword>
<dbReference type="EMBL" id="UINC01057288">
    <property type="protein sequence ID" value="SVB78272.1"/>
    <property type="molecule type" value="Genomic_DNA"/>
</dbReference>
<organism evidence="3">
    <name type="scientific">marine metagenome</name>
    <dbReference type="NCBI Taxonomy" id="408172"/>
    <lineage>
        <taxon>unclassified sequences</taxon>
        <taxon>metagenomes</taxon>
        <taxon>ecological metagenomes</taxon>
    </lineage>
</organism>
<sequence length="48" mass="5616">MTADTLENSESRDVTLASERQLVWARFRRHKLALISTVIVLFFYLVAF</sequence>
<protein>
    <recommendedName>
        <fullName evidence="2">Oligopeptide transport permease C-like N-terminal domain-containing protein</fullName>
    </recommendedName>
</protein>
<keyword evidence="1" id="KW-0812">Transmembrane</keyword>
<proteinExistence type="predicted"/>
<name>A0A382GTS0_9ZZZZ</name>
<feature type="non-terminal residue" evidence="3">
    <location>
        <position position="48"/>
    </location>
</feature>
<dbReference type="Pfam" id="PF12911">
    <property type="entry name" value="OppC_N"/>
    <property type="match status" value="1"/>
</dbReference>
<dbReference type="GO" id="GO:0005886">
    <property type="term" value="C:plasma membrane"/>
    <property type="evidence" value="ECO:0007669"/>
    <property type="project" value="UniProtKB-SubCell"/>
</dbReference>
<accession>A0A382GTS0</accession>
<feature type="domain" description="Oligopeptide transport permease C-like N-terminal" evidence="2">
    <location>
        <begin position="20"/>
        <end position="48"/>
    </location>
</feature>
<keyword evidence="1" id="KW-1133">Transmembrane helix</keyword>